<name>A0A1G9U992_9FIRM</name>
<dbReference type="NCBIfam" id="TIGR01440">
    <property type="entry name" value="TIGR01440 family protein"/>
    <property type="match status" value="1"/>
</dbReference>
<protein>
    <recommendedName>
        <fullName evidence="1">UPF0340 protein SAMN05216544_0671</fullName>
    </recommendedName>
</protein>
<dbReference type="Proteomes" id="UP000187651">
    <property type="component" value="Unassembled WGS sequence"/>
</dbReference>
<dbReference type="PIRSF" id="PIRSF007510">
    <property type="entry name" value="UCP007510"/>
    <property type="match status" value="1"/>
</dbReference>
<evidence type="ECO:0000313" key="2">
    <source>
        <dbReference type="EMBL" id="SDM56402.1"/>
    </source>
</evidence>
<sequence length="206" mass="22178">MTNLVKGGWAIALNIKMAAGISNEKFTEIAKIQTEAKEILEDLIAQAQPEEGDLLIVGCSSSEVAAHKLGTFSSEEIGEALYSTISECCKAHKLKLAAQCCEHLNRALVVEKAYAKAHNLEIVAVVPQLKAGGSWATAAYKHMENAVMVETVKAELGMDIGDTLIGMHLKSVAVPVRTKTNTIGNAHVVCARTRPKYIGGERAMYR</sequence>
<dbReference type="InterPro" id="IPR028345">
    <property type="entry name" value="Antibiotic_NAT-like"/>
</dbReference>
<dbReference type="InterPro" id="IPR006340">
    <property type="entry name" value="DUF436"/>
</dbReference>
<evidence type="ECO:0000256" key="1">
    <source>
        <dbReference type="HAMAP-Rule" id="MF_00800"/>
    </source>
</evidence>
<accession>A0A1G9U992</accession>
<gene>
    <name evidence="2" type="ORF">SAMN05216544_0671</name>
</gene>
<dbReference type="Pfam" id="PF04260">
    <property type="entry name" value="DUF436"/>
    <property type="match status" value="1"/>
</dbReference>
<dbReference type="HAMAP" id="MF_00800">
    <property type="entry name" value="UPF0340"/>
    <property type="match status" value="1"/>
</dbReference>
<dbReference type="Gene3D" id="3.40.50.10360">
    <property type="entry name" value="Hypothetical protein TT1679"/>
    <property type="match status" value="1"/>
</dbReference>
<reference evidence="3" key="1">
    <citation type="submission" date="2016-10" db="EMBL/GenBank/DDBJ databases">
        <authorList>
            <person name="Varghese N."/>
            <person name="Submissions S."/>
        </authorList>
    </citation>
    <scope>NUCLEOTIDE SEQUENCE [LARGE SCALE GENOMIC DNA]</scope>
    <source>
        <strain evidence="3">M83</strain>
    </source>
</reference>
<comment type="similarity">
    <text evidence="1">Belongs to the UPF0340 family.</text>
</comment>
<organism evidence="2 3">
    <name type="scientific">Lachnospira pectinoschiza</name>
    <dbReference type="NCBI Taxonomy" id="28052"/>
    <lineage>
        <taxon>Bacteria</taxon>
        <taxon>Bacillati</taxon>
        <taxon>Bacillota</taxon>
        <taxon>Clostridia</taxon>
        <taxon>Lachnospirales</taxon>
        <taxon>Lachnospiraceae</taxon>
        <taxon>Lachnospira</taxon>
    </lineage>
</organism>
<evidence type="ECO:0000313" key="3">
    <source>
        <dbReference type="Proteomes" id="UP000187651"/>
    </source>
</evidence>
<dbReference type="SUPFAM" id="SSF110710">
    <property type="entry name" value="TTHA0583/YokD-like"/>
    <property type="match status" value="1"/>
</dbReference>
<dbReference type="EMBL" id="FNHZ01000001">
    <property type="protein sequence ID" value="SDM56402.1"/>
    <property type="molecule type" value="Genomic_DNA"/>
</dbReference>
<keyword evidence="3" id="KW-1185">Reference proteome</keyword>
<proteinExistence type="inferred from homology"/>
<dbReference type="AlphaFoldDB" id="A0A1G9U992"/>